<dbReference type="CDD" id="cd13654">
    <property type="entry name" value="PBP2_phosphate_like_2"/>
    <property type="match status" value="1"/>
</dbReference>
<proteinExistence type="predicted"/>
<name>A0A382A510_9ZZZZ</name>
<dbReference type="SUPFAM" id="SSF53850">
    <property type="entry name" value="Periplasmic binding protein-like II"/>
    <property type="match status" value="1"/>
</dbReference>
<dbReference type="PANTHER" id="PTHR30570">
    <property type="entry name" value="PERIPLASMIC PHOSPHATE BINDING COMPONENT OF PHOSPHATE ABC TRANSPORTER"/>
    <property type="match status" value="1"/>
</dbReference>
<organism evidence="4">
    <name type="scientific">marine metagenome</name>
    <dbReference type="NCBI Taxonomy" id="408172"/>
    <lineage>
        <taxon>unclassified sequences</taxon>
        <taxon>metagenomes</taxon>
        <taxon>ecological metagenomes</taxon>
    </lineage>
</organism>
<keyword evidence="2" id="KW-0732">Signal</keyword>
<dbReference type="Pfam" id="PF12849">
    <property type="entry name" value="PBP_like_2"/>
    <property type="match status" value="1"/>
</dbReference>
<feature type="domain" description="PBP" evidence="3">
    <location>
        <begin position="52"/>
        <end position="299"/>
    </location>
</feature>
<sequence length="327" mass="35394">MIWLIGNKNPLSLLMGSMLLLVMFHVGCASDDSNSSSSLALVDPSRGDINMSGSVEIDGSSTVYPVSEAVAEEFNELYPKVRVNVGVSGTGGGFKRFTAGETDISDASRPIKNPKETSAAEANGIEYVELRIGTDGLSVVVSPDNDFVECLTIDELKKIWEPGSSINNWSQVRFGFPDQKMRLYGPDTDSGTFDYFTEEVMGEAQLSRPDYTASADDNVLIQGISGDRGSLGYFGYAYYRESKDKLNLVAVDSGAGCVAPSENTIPSGEYSPLSRPLFIYVNLASMTRPEVKAFADFYMEHGPALTEEVGYISSDATVYSANKDLLK</sequence>
<dbReference type="NCBIfam" id="TIGR02136">
    <property type="entry name" value="ptsS_2"/>
    <property type="match status" value="1"/>
</dbReference>
<dbReference type="PANTHER" id="PTHR30570:SF1">
    <property type="entry name" value="PHOSPHATE-BINDING PROTEIN PSTS"/>
    <property type="match status" value="1"/>
</dbReference>
<dbReference type="AlphaFoldDB" id="A0A382A510"/>
<keyword evidence="1" id="KW-0813">Transport</keyword>
<gene>
    <name evidence="4" type="ORF">METZ01_LOCUS149459</name>
</gene>
<dbReference type="InterPro" id="IPR024370">
    <property type="entry name" value="PBP_domain"/>
</dbReference>
<evidence type="ECO:0000256" key="1">
    <source>
        <dbReference type="ARBA" id="ARBA00022448"/>
    </source>
</evidence>
<dbReference type="EMBL" id="UINC01023936">
    <property type="protein sequence ID" value="SVA96605.1"/>
    <property type="molecule type" value="Genomic_DNA"/>
</dbReference>
<dbReference type="Gene3D" id="3.40.190.10">
    <property type="entry name" value="Periplasmic binding protein-like II"/>
    <property type="match status" value="2"/>
</dbReference>
<evidence type="ECO:0000313" key="4">
    <source>
        <dbReference type="EMBL" id="SVA96605.1"/>
    </source>
</evidence>
<evidence type="ECO:0000256" key="2">
    <source>
        <dbReference type="ARBA" id="ARBA00022729"/>
    </source>
</evidence>
<protein>
    <recommendedName>
        <fullName evidence="3">PBP domain-containing protein</fullName>
    </recommendedName>
</protein>
<accession>A0A382A510</accession>
<dbReference type="GO" id="GO:0042301">
    <property type="term" value="F:phosphate ion binding"/>
    <property type="evidence" value="ECO:0007669"/>
    <property type="project" value="InterPro"/>
</dbReference>
<dbReference type="InterPro" id="IPR011862">
    <property type="entry name" value="Phos-bd"/>
</dbReference>
<dbReference type="InterPro" id="IPR050811">
    <property type="entry name" value="Phosphate_ABC_transporter"/>
</dbReference>
<evidence type="ECO:0000259" key="3">
    <source>
        <dbReference type="Pfam" id="PF12849"/>
    </source>
</evidence>
<reference evidence="4" key="1">
    <citation type="submission" date="2018-05" db="EMBL/GenBank/DDBJ databases">
        <authorList>
            <person name="Lanie J.A."/>
            <person name="Ng W.-L."/>
            <person name="Kazmierczak K.M."/>
            <person name="Andrzejewski T.M."/>
            <person name="Davidsen T.M."/>
            <person name="Wayne K.J."/>
            <person name="Tettelin H."/>
            <person name="Glass J.I."/>
            <person name="Rusch D."/>
            <person name="Podicherti R."/>
            <person name="Tsui H.-C.T."/>
            <person name="Winkler M.E."/>
        </authorList>
    </citation>
    <scope>NUCLEOTIDE SEQUENCE</scope>
</reference>